<dbReference type="GO" id="GO:0006355">
    <property type="term" value="P:regulation of DNA-templated transcription"/>
    <property type="evidence" value="ECO:0007669"/>
    <property type="project" value="InterPro"/>
</dbReference>
<dbReference type="Gene3D" id="1.10.10.10">
    <property type="entry name" value="Winged helix-like DNA-binding domain superfamily/Winged helix DNA-binding domain"/>
    <property type="match status" value="1"/>
</dbReference>
<dbReference type="Pfam" id="PF00072">
    <property type="entry name" value="Response_reg"/>
    <property type="match status" value="1"/>
</dbReference>
<dbReference type="PANTHER" id="PTHR48111">
    <property type="entry name" value="REGULATOR OF RPOS"/>
    <property type="match status" value="1"/>
</dbReference>
<dbReference type="CDD" id="cd00383">
    <property type="entry name" value="trans_reg_C"/>
    <property type="match status" value="1"/>
</dbReference>
<proteinExistence type="predicted"/>
<gene>
    <name evidence="6" type="ORF">K8U80_10845</name>
</gene>
<keyword evidence="1 3" id="KW-0238">DNA-binding</keyword>
<accession>A0A921LTZ3</accession>
<dbReference type="InterPro" id="IPR001789">
    <property type="entry name" value="Sig_transdc_resp-reg_receiver"/>
</dbReference>
<dbReference type="InterPro" id="IPR039420">
    <property type="entry name" value="WalR-like"/>
</dbReference>
<evidence type="ECO:0000313" key="7">
    <source>
        <dbReference type="Proteomes" id="UP000746751"/>
    </source>
</evidence>
<dbReference type="SMART" id="SM00448">
    <property type="entry name" value="REC"/>
    <property type="match status" value="1"/>
</dbReference>
<evidence type="ECO:0000256" key="2">
    <source>
        <dbReference type="PROSITE-ProRule" id="PRU00169"/>
    </source>
</evidence>
<sequence length="242" mass="26972">MTEGAHLLIVDDERAIAAMLDQYFSMEGYKTTVASDGRDALSAVDAAARGTLSPIDLVLLDVNMPDMDGFATCKLIRERLACPIIFLTARVEDADQLDGFAAGGDDYVLKPFSLQVLGSRVRAHLARESRREDPSARVWFGGNLSIDYAQRSVQISRGDGAEAQRLDLTRTEFDIVALLSKKPGRVYDRTFIYEQVWGWNADGDASIVREHVRRIRKKFAEAGLEDDPIETVWGVGYRWGLQ</sequence>
<protein>
    <submittedName>
        <fullName evidence="6">Response regulator transcription factor</fullName>
    </submittedName>
</protein>
<dbReference type="InterPro" id="IPR016032">
    <property type="entry name" value="Sig_transdc_resp-reg_C-effctor"/>
</dbReference>
<dbReference type="InterPro" id="IPR001867">
    <property type="entry name" value="OmpR/PhoB-type_DNA-bd"/>
</dbReference>
<dbReference type="InterPro" id="IPR011006">
    <property type="entry name" value="CheY-like_superfamily"/>
</dbReference>
<organism evidence="6 7">
    <name type="scientific">Collinsella ihumii</name>
    <dbReference type="NCBI Taxonomy" id="1720204"/>
    <lineage>
        <taxon>Bacteria</taxon>
        <taxon>Bacillati</taxon>
        <taxon>Actinomycetota</taxon>
        <taxon>Coriobacteriia</taxon>
        <taxon>Coriobacteriales</taxon>
        <taxon>Coriobacteriaceae</taxon>
        <taxon>Collinsella</taxon>
    </lineage>
</organism>
<feature type="DNA-binding region" description="OmpR/PhoB-type" evidence="3">
    <location>
        <begin position="135"/>
        <end position="241"/>
    </location>
</feature>
<dbReference type="PROSITE" id="PS51755">
    <property type="entry name" value="OMPR_PHOB"/>
    <property type="match status" value="1"/>
</dbReference>
<dbReference type="SUPFAM" id="SSF46894">
    <property type="entry name" value="C-terminal effector domain of the bipartite response regulators"/>
    <property type="match status" value="1"/>
</dbReference>
<feature type="domain" description="Response regulatory" evidence="4">
    <location>
        <begin position="6"/>
        <end position="125"/>
    </location>
</feature>
<dbReference type="CDD" id="cd17574">
    <property type="entry name" value="REC_OmpR"/>
    <property type="match status" value="1"/>
</dbReference>
<dbReference type="SUPFAM" id="SSF52172">
    <property type="entry name" value="CheY-like"/>
    <property type="match status" value="1"/>
</dbReference>
<evidence type="ECO:0000259" key="4">
    <source>
        <dbReference type="PROSITE" id="PS50110"/>
    </source>
</evidence>
<dbReference type="AlphaFoldDB" id="A0A921LTZ3"/>
<dbReference type="InterPro" id="IPR036388">
    <property type="entry name" value="WH-like_DNA-bd_sf"/>
</dbReference>
<dbReference type="EMBL" id="DYVF01000065">
    <property type="protein sequence ID" value="HJG31873.1"/>
    <property type="molecule type" value="Genomic_DNA"/>
</dbReference>
<dbReference type="GO" id="GO:0000976">
    <property type="term" value="F:transcription cis-regulatory region binding"/>
    <property type="evidence" value="ECO:0007669"/>
    <property type="project" value="TreeGrafter"/>
</dbReference>
<dbReference type="GO" id="GO:0005829">
    <property type="term" value="C:cytosol"/>
    <property type="evidence" value="ECO:0007669"/>
    <property type="project" value="TreeGrafter"/>
</dbReference>
<feature type="modified residue" description="4-aspartylphosphate" evidence="2">
    <location>
        <position position="61"/>
    </location>
</feature>
<dbReference type="GO" id="GO:0032993">
    <property type="term" value="C:protein-DNA complex"/>
    <property type="evidence" value="ECO:0007669"/>
    <property type="project" value="TreeGrafter"/>
</dbReference>
<reference evidence="6" key="1">
    <citation type="journal article" date="2021" name="PeerJ">
        <title>Extensive microbial diversity within the chicken gut microbiome revealed by metagenomics and culture.</title>
        <authorList>
            <person name="Gilroy R."/>
            <person name="Ravi A."/>
            <person name="Getino M."/>
            <person name="Pursley I."/>
            <person name="Horton D.L."/>
            <person name="Alikhan N.F."/>
            <person name="Baker D."/>
            <person name="Gharbi K."/>
            <person name="Hall N."/>
            <person name="Watson M."/>
            <person name="Adriaenssens E.M."/>
            <person name="Foster-Nyarko E."/>
            <person name="Jarju S."/>
            <person name="Secka A."/>
            <person name="Antonio M."/>
            <person name="Oren A."/>
            <person name="Chaudhuri R.R."/>
            <person name="La Ragione R."/>
            <person name="Hildebrand F."/>
            <person name="Pallen M.J."/>
        </authorList>
    </citation>
    <scope>NUCLEOTIDE SEQUENCE</scope>
    <source>
        <strain evidence="6">ChiGjej2B2-7701</strain>
    </source>
</reference>
<dbReference type="PROSITE" id="PS50110">
    <property type="entry name" value="RESPONSE_REGULATORY"/>
    <property type="match status" value="1"/>
</dbReference>
<dbReference type="Pfam" id="PF00486">
    <property type="entry name" value="Trans_reg_C"/>
    <property type="match status" value="1"/>
</dbReference>
<keyword evidence="2" id="KW-0597">Phosphoprotein</keyword>
<evidence type="ECO:0000256" key="3">
    <source>
        <dbReference type="PROSITE-ProRule" id="PRU01091"/>
    </source>
</evidence>
<name>A0A921LTZ3_9ACTN</name>
<dbReference type="Gene3D" id="3.40.50.2300">
    <property type="match status" value="1"/>
</dbReference>
<dbReference type="Proteomes" id="UP000746751">
    <property type="component" value="Unassembled WGS sequence"/>
</dbReference>
<evidence type="ECO:0000259" key="5">
    <source>
        <dbReference type="PROSITE" id="PS51755"/>
    </source>
</evidence>
<dbReference type="PANTHER" id="PTHR48111:SF2">
    <property type="entry name" value="RESPONSE REGULATOR SAER"/>
    <property type="match status" value="1"/>
</dbReference>
<dbReference type="GO" id="GO:0000156">
    <property type="term" value="F:phosphorelay response regulator activity"/>
    <property type="evidence" value="ECO:0007669"/>
    <property type="project" value="TreeGrafter"/>
</dbReference>
<reference evidence="6" key="2">
    <citation type="submission" date="2021-09" db="EMBL/GenBank/DDBJ databases">
        <authorList>
            <person name="Gilroy R."/>
        </authorList>
    </citation>
    <scope>NUCLEOTIDE SEQUENCE</scope>
    <source>
        <strain evidence="6">ChiGjej2B2-7701</strain>
    </source>
</reference>
<evidence type="ECO:0000313" key="6">
    <source>
        <dbReference type="EMBL" id="HJG31873.1"/>
    </source>
</evidence>
<feature type="domain" description="OmpR/PhoB-type" evidence="5">
    <location>
        <begin position="135"/>
        <end position="241"/>
    </location>
</feature>
<comment type="caution">
    <text evidence="6">The sequence shown here is derived from an EMBL/GenBank/DDBJ whole genome shotgun (WGS) entry which is preliminary data.</text>
</comment>
<evidence type="ECO:0000256" key="1">
    <source>
        <dbReference type="ARBA" id="ARBA00023125"/>
    </source>
</evidence>
<dbReference type="SMART" id="SM00862">
    <property type="entry name" value="Trans_reg_C"/>
    <property type="match status" value="1"/>
</dbReference>